<dbReference type="KEGG" id="elj:ELUMI_v1c06600"/>
<dbReference type="SUPFAM" id="SSF50486">
    <property type="entry name" value="FMT C-terminal domain-like"/>
    <property type="match status" value="1"/>
</dbReference>
<dbReference type="InterPro" id="IPR005794">
    <property type="entry name" value="Fmt"/>
</dbReference>
<dbReference type="InterPro" id="IPR002376">
    <property type="entry name" value="Formyl_transf_N"/>
</dbReference>
<evidence type="ECO:0000256" key="1">
    <source>
        <dbReference type="ARBA" id="ARBA00010699"/>
    </source>
</evidence>
<name>A0A2K8NU64_9MOLU</name>
<dbReference type="InterPro" id="IPR005793">
    <property type="entry name" value="Formyl_trans_C"/>
</dbReference>
<evidence type="ECO:0000256" key="3">
    <source>
        <dbReference type="ARBA" id="ARBA00022679"/>
    </source>
</evidence>
<keyword evidence="3 5" id="KW-0808">Transferase</keyword>
<dbReference type="Proteomes" id="UP000232063">
    <property type="component" value="Chromosome"/>
</dbReference>
<comment type="catalytic activity">
    <reaction evidence="5">
        <text>L-methionyl-tRNA(fMet) + (6R)-10-formyltetrahydrofolate = N-formyl-L-methionyl-tRNA(fMet) + (6S)-5,6,7,8-tetrahydrofolate + H(+)</text>
        <dbReference type="Rhea" id="RHEA:24380"/>
        <dbReference type="Rhea" id="RHEA-COMP:9952"/>
        <dbReference type="Rhea" id="RHEA-COMP:9953"/>
        <dbReference type="ChEBI" id="CHEBI:15378"/>
        <dbReference type="ChEBI" id="CHEBI:57453"/>
        <dbReference type="ChEBI" id="CHEBI:78530"/>
        <dbReference type="ChEBI" id="CHEBI:78844"/>
        <dbReference type="ChEBI" id="CHEBI:195366"/>
        <dbReference type="EC" id="2.1.2.9"/>
    </reaction>
</comment>
<evidence type="ECO:0000259" key="6">
    <source>
        <dbReference type="Pfam" id="PF00551"/>
    </source>
</evidence>
<accession>A0A2K8NU64</accession>
<dbReference type="InterPro" id="IPR044135">
    <property type="entry name" value="Met-tRNA-FMT_C"/>
</dbReference>
<keyword evidence="4 5" id="KW-0648">Protein biosynthesis</keyword>
<proteinExistence type="inferred from homology"/>
<dbReference type="PANTHER" id="PTHR11138">
    <property type="entry name" value="METHIONYL-TRNA FORMYLTRANSFERASE"/>
    <property type="match status" value="1"/>
</dbReference>
<sequence>MKKYNVVFCGTPEIGATILKQLIQMQEVNLTLVICQPDKLVGRKKELLPPPVKQIALENDLKIIQPQKIIDDFEVIKQANPDFIITCAYGQFIPEKILNLAKIEPLNLHGSLLPKYRGGAPIQYAIWNGETQTGMSLMRMVKRMDAGPYFAQKKVSIEPSDDSGTLFKKMGQAGALLIQETLSLIGENKLPPIDQDETQATFCKNISSEEERINWEQSAFEIHNQIRALAPIPNAFTNINDVRFKIHQARLLTDNDLFPLNRKVHFPGEILYFDKEGIIVQTGSGLIKILVIQKQGKNPSNAGVFAMNSQEIENGVMFGDYLTKLAQKNNQKD</sequence>
<evidence type="ECO:0000313" key="8">
    <source>
        <dbReference type="EMBL" id="ATZ17382.1"/>
    </source>
</evidence>
<reference evidence="8 9" key="1">
    <citation type="submission" date="2017-11" db="EMBL/GenBank/DDBJ databases">
        <title>Genome sequence of Entomoplasma luminosum PIMN-1 (ATCC 49195).</title>
        <authorList>
            <person name="Lo W.-S."/>
            <person name="Gasparich G.E."/>
            <person name="Kuo C.-H."/>
        </authorList>
    </citation>
    <scope>NUCLEOTIDE SEQUENCE [LARGE SCALE GENOMIC DNA]</scope>
    <source>
        <strain evidence="8 9">PIMN-1</strain>
    </source>
</reference>
<dbReference type="HAMAP" id="MF_00182">
    <property type="entry name" value="Formyl_trans"/>
    <property type="match status" value="1"/>
</dbReference>
<gene>
    <name evidence="5 8" type="primary">fmt</name>
    <name evidence="8" type="ORF">ELUMI_v1c06600</name>
</gene>
<dbReference type="EC" id="2.1.2.9" evidence="2 5"/>
<dbReference type="GO" id="GO:0004479">
    <property type="term" value="F:methionyl-tRNA formyltransferase activity"/>
    <property type="evidence" value="ECO:0007669"/>
    <property type="project" value="UniProtKB-UniRule"/>
</dbReference>
<comment type="function">
    <text evidence="5">Attaches a formyl group to the free amino group of methionyl-tRNA(fMet). The formyl group appears to play a dual role in the initiator identity of N-formylmethionyl-tRNA by promoting its recognition by IF2 and preventing the misappropriation of this tRNA by the elongation apparatus.</text>
</comment>
<protein>
    <recommendedName>
        <fullName evidence="2 5">Methionyl-tRNA formyltransferase</fullName>
        <ecNumber evidence="2 5">2.1.2.9</ecNumber>
    </recommendedName>
</protein>
<dbReference type="PANTHER" id="PTHR11138:SF5">
    <property type="entry name" value="METHIONYL-TRNA FORMYLTRANSFERASE, MITOCHONDRIAL"/>
    <property type="match status" value="1"/>
</dbReference>
<feature type="domain" description="Formyl transferase N-terminal" evidence="6">
    <location>
        <begin position="6"/>
        <end position="175"/>
    </location>
</feature>
<dbReference type="InterPro" id="IPR036477">
    <property type="entry name" value="Formyl_transf_N_sf"/>
</dbReference>
<evidence type="ECO:0000313" key="9">
    <source>
        <dbReference type="Proteomes" id="UP000232063"/>
    </source>
</evidence>
<feature type="binding site" evidence="5">
    <location>
        <begin position="111"/>
        <end position="114"/>
    </location>
    <ligand>
        <name>(6S)-5,6,7,8-tetrahydrofolate</name>
        <dbReference type="ChEBI" id="CHEBI:57453"/>
    </ligand>
</feature>
<feature type="domain" description="Formyl transferase C-terminal" evidence="7">
    <location>
        <begin position="205"/>
        <end position="306"/>
    </location>
</feature>
<evidence type="ECO:0000256" key="5">
    <source>
        <dbReference type="HAMAP-Rule" id="MF_00182"/>
    </source>
</evidence>
<keyword evidence="9" id="KW-1185">Reference proteome</keyword>
<dbReference type="Pfam" id="PF02911">
    <property type="entry name" value="Formyl_trans_C"/>
    <property type="match status" value="1"/>
</dbReference>
<evidence type="ECO:0000256" key="2">
    <source>
        <dbReference type="ARBA" id="ARBA00012261"/>
    </source>
</evidence>
<dbReference type="Gene3D" id="3.40.50.12230">
    <property type="match status" value="1"/>
</dbReference>
<dbReference type="NCBIfam" id="TIGR00460">
    <property type="entry name" value="fmt"/>
    <property type="match status" value="1"/>
</dbReference>
<dbReference type="CDD" id="cd08646">
    <property type="entry name" value="FMT_core_Met-tRNA-FMT_N"/>
    <property type="match status" value="1"/>
</dbReference>
<evidence type="ECO:0000259" key="7">
    <source>
        <dbReference type="Pfam" id="PF02911"/>
    </source>
</evidence>
<dbReference type="RefSeq" id="WP_025734168.1">
    <property type="nucleotide sequence ID" value="NZ_CP024963.1"/>
</dbReference>
<dbReference type="InterPro" id="IPR041711">
    <property type="entry name" value="Met-tRNA-FMT_N"/>
</dbReference>
<organism evidence="8 9">
    <name type="scientific">Williamsoniiplasma luminosum</name>
    <dbReference type="NCBI Taxonomy" id="214888"/>
    <lineage>
        <taxon>Bacteria</taxon>
        <taxon>Bacillati</taxon>
        <taxon>Mycoplasmatota</taxon>
        <taxon>Mollicutes</taxon>
        <taxon>Entomoplasmatales</taxon>
        <taxon>Williamsoniiplasma</taxon>
    </lineage>
</organism>
<dbReference type="AlphaFoldDB" id="A0A2K8NU64"/>
<dbReference type="GO" id="GO:0005829">
    <property type="term" value="C:cytosol"/>
    <property type="evidence" value="ECO:0007669"/>
    <property type="project" value="TreeGrafter"/>
</dbReference>
<dbReference type="SUPFAM" id="SSF53328">
    <property type="entry name" value="Formyltransferase"/>
    <property type="match status" value="1"/>
</dbReference>
<dbReference type="InterPro" id="IPR011034">
    <property type="entry name" value="Formyl_transferase-like_C_sf"/>
</dbReference>
<dbReference type="OrthoDB" id="9802815at2"/>
<dbReference type="CDD" id="cd08704">
    <property type="entry name" value="Met_tRNA_FMT_C"/>
    <property type="match status" value="1"/>
</dbReference>
<dbReference type="EMBL" id="CP024963">
    <property type="protein sequence ID" value="ATZ17382.1"/>
    <property type="molecule type" value="Genomic_DNA"/>
</dbReference>
<evidence type="ECO:0000256" key="4">
    <source>
        <dbReference type="ARBA" id="ARBA00022917"/>
    </source>
</evidence>
<comment type="similarity">
    <text evidence="1 5">Belongs to the Fmt family.</text>
</comment>
<dbReference type="Pfam" id="PF00551">
    <property type="entry name" value="Formyl_trans_N"/>
    <property type="match status" value="1"/>
</dbReference>